<evidence type="ECO:0000256" key="1">
    <source>
        <dbReference type="ARBA" id="ARBA00004442"/>
    </source>
</evidence>
<keyword evidence="4" id="KW-0802">TPR repeat</keyword>
<dbReference type="InterPro" id="IPR019734">
    <property type="entry name" value="TPR_rpt"/>
</dbReference>
<feature type="signal peptide" evidence="6">
    <location>
        <begin position="1"/>
        <end position="21"/>
    </location>
</feature>
<keyword evidence="3" id="KW-0998">Cell outer membrane</keyword>
<feature type="chain" id="PRO_5017657731" evidence="6">
    <location>
        <begin position="22"/>
        <end position="650"/>
    </location>
</feature>
<dbReference type="EMBL" id="QUNS01000008">
    <property type="protein sequence ID" value="REH46413.1"/>
    <property type="molecule type" value="Genomic_DNA"/>
</dbReference>
<evidence type="ECO:0000313" key="8">
    <source>
        <dbReference type="EMBL" id="REH46413.1"/>
    </source>
</evidence>
<protein>
    <submittedName>
        <fullName evidence="8">WD40 repeat protein</fullName>
    </submittedName>
</protein>
<dbReference type="InterPro" id="IPR011990">
    <property type="entry name" value="TPR-like_helical_dom_sf"/>
</dbReference>
<dbReference type="PROSITE" id="PS51123">
    <property type="entry name" value="OMPA_2"/>
    <property type="match status" value="1"/>
</dbReference>
<gene>
    <name evidence="8" type="ORF">C7448_10884</name>
</gene>
<dbReference type="InterPro" id="IPR050330">
    <property type="entry name" value="Bact_OuterMem_StrucFunc"/>
</dbReference>
<dbReference type="PANTHER" id="PTHR30329:SF21">
    <property type="entry name" value="LIPOPROTEIN YIAD-RELATED"/>
    <property type="match status" value="1"/>
</dbReference>
<dbReference type="CDD" id="cd07185">
    <property type="entry name" value="OmpA_C-like"/>
    <property type="match status" value="1"/>
</dbReference>
<feature type="domain" description="OmpA-like" evidence="7">
    <location>
        <begin position="530"/>
        <end position="650"/>
    </location>
</feature>
<accession>A0A3E0HIY5</accession>
<dbReference type="SUPFAM" id="SSF103088">
    <property type="entry name" value="OmpA-like"/>
    <property type="match status" value="1"/>
</dbReference>
<dbReference type="Pfam" id="PF07676">
    <property type="entry name" value="PD40"/>
    <property type="match status" value="2"/>
</dbReference>
<evidence type="ECO:0000313" key="9">
    <source>
        <dbReference type="Proteomes" id="UP000256884"/>
    </source>
</evidence>
<evidence type="ECO:0000256" key="3">
    <source>
        <dbReference type="ARBA" id="ARBA00023237"/>
    </source>
</evidence>
<comment type="subcellular location">
    <subcellularLocation>
        <location evidence="1">Cell outer membrane</location>
    </subcellularLocation>
</comment>
<dbReference type="GO" id="GO:0009279">
    <property type="term" value="C:cell outer membrane"/>
    <property type="evidence" value="ECO:0007669"/>
    <property type="project" value="UniProtKB-SubCell"/>
</dbReference>
<dbReference type="Gene3D" id="1.25.40.10">
    <property type="entry name" value="Tetratricopeptide repeat domain"/>
    <property type="match status" value="1"/>
</dbReference>
<sequence>MKKHYLIFYFFVALTSTSAFTQIALVEKANTKYNTYDFIDAQKIYLKVVEGNYGSAEIYRRLGNTYYFNSNYSSAAKWYYNLIDRFPNEALTVDYFRAAQCLKSINQPEEAEKLMEVYRFKGGKVTSLKSYKNVADTLFKKGVQDKLFEIEKVPVNTEYSDFGPAFYGNNIVFASSRKNPTLSKEQSTKLAGWDNQPFLNLYQVPLDKDMNFGQVKAFDRSINSPYHESTAIFTKDGNTMYFTRNNYLNGKKKRDKDHVVRLKIYKATRNGNTWGSIQELPFNNDNYSVGHPTLNPEENRLYFSSDMPGSLGMSDIWYVKILGEGIYTNPINLGNKINTVERETFPFVSDDNDLYFSSDGHSSGMGGLDIFVTKLIEDSHGEISTFGEPINSSKDDFGFIIKEDRIGYFTSNRDGKEGSKSDDIYQIWERCEITIQGPVIDKKTGELIPNAEVTLIDSNNKKVKTMTVGNDATFTFLLDCQEQYTLRAKKKEYFPKEKVIETPSNPKTIKMPIKLNMPLALELSDPCPPNDLGCRLTLQPIYFDYDKSNIRPDAEIELAKILAALNEYPTLKISIESHTDSRGNDSYNLKLSEDRAQATLNWLLKKGIDITRLTAQGYGESELINKCTNKTACAEDEHQLNRRSMFIIKD</sequence>
<dbReference type="InterPro" id="IPR036737">
    <property type="entry name" value="OmpA-like_sf"/>
</dbReference>
<dbReference type="PANTHER" id="PTHR30329">
    <property type="entry name" value="STATOR ELEMENT OF FLAGELLAR MOTOR COMPLEX"/>
    <property type="match status" value="1"/>
</dbReference>
<dbReference type="InterPro" id="IPR011659">
    <property type="entry name" value="WD40"/>
</dbReference>
<proteinExistence type="predicted"/>
<evidence type="ECO:0000256" key="5">
    <source>
        <dbReference type="PROSITE-ProRule" id="PRU00473"/>
    </source>
</evidence>
<evidence type="ECO:0000259" key="7">
    <source>
        <dbReference type="PROSITE" id="PS51123"/>
    </source>
</evidence>
<evidence type="ECO:0000256" key="4">
    <source>
        <dbReference type="PROSITE-ProRule" id="PRU00339"/>
    </source>
</evidence>
<dbReference type="Gene3D" id="2.60.40.1120">
    <property type="entry name" value="Carboxypeptidase-like, regulatory domain"/>
    <property type="match status" value="1"/>
</dbReference>
<feature type="repeat" description="TPR" evidence="4">
    <location>
        <begin position="56"/>
        <end position="89"/>
    </location>
</feature>
<dbReference type="SUPFAM" id="SSF48452">
    <property type="entry name" value="TPR-like"/>
    <property type="match status" value="1"/>
</dbReference>
<dbReference type="PROSITE" id="PS50005">
    <property type="entry name" value="TPR"/>
    <property type="match status" value="1"/>
</dbReference>
<dbReference type="SUPFAM" id="SSF82171">
    <property type="entry name" value="DPP6 N-terminal domain-like"/>
    <property type="match status" value="1"/>
</dbReference>
<name>A0A3E0HIY5_9FLAO</name>
<dbReference type="SUPFAM" id="SSF49464">
    <property type="entry name" value="Carboxypeptidase regulatory domain-like"/>
    <property type="match status" value="1"/>
</dbReference>
<dbReference type="Gene3D" id="3.30.1330.60">
    <property type="entry name" value="OmpA-like domain"/>
    <property type="match status" value="1"/>
</dbReference>
<dbReference type="InterPro" id="IPR006664">
    <property type="entry name" value="OMP_bac"/>
</dbReference>
<dbReference type="Proteomes" id="UP000256884">
    <property type="component" value="Unassembled WGS sequence"/>
</dbReference>
<keyword evidence="9" id="KW-1185">Reference proteome</keyword>
<dbReference type="InterPro" id="IPR006665">
    <property type="entry name" value="OmpA-like"/>
</dbReference>
<dbReference type="AlphaFoldDB" id="A0A3E0HIY5"/>
<reference evidence="8 9" key="1">
    <citation type="submission" date="2018-08" db="EMBL/GenBank/DDBJ databases">
        <title>Genomic Encyclopedia of Type Strains, Phase IV (KMG-IV): sequencing the most valuable type-strain genomes for metagenomic binning, comparative biology and taxonomic classification.</title>
        <authorList>
            <person name="Goeker M."/>
        </authorList>
    </citation>
    <scope>NUCLEOTIDE SEQUENCE [LARGE SCALE GENOMIC DNA]</scope>
    <source>
        <strain evidence="8 9">DSM 18841</strain>
    </source>
</reference>
<evidence type="ECO:0000256" key="2">
    <source>
        <dbReference type="ARBA" id="ARBA00023136"/>
    </source>
</evidence>
<organism evidence="8 9">
    <name type="scientific">Tenacibaculum gallaicum</name>
    <dbReference type="NCBI Taxonomy" id="561505"/>
    <lineage>
        <taxon>Bacteria</taxon>
        <taxon>Pseudomonadati</taxon>
        <taxon>Bacteroidota</taxon>
        <taxon>Flavobacteriia</taxon>
        <taxon>Flavobacteriales</taxon>
        <taxon>Flavobacteriaceae</taxon>
        <taxon>Tenacibaculum</taxon>
    </lineage>
</organism>
<dbReference type="PRINTS" id="PR01021">
    <property type="entry name" value="OMPADOMAIN"/>
</dbReference>
<dbReference type="Pfam" id="PF00691">
    <property type="entry name" value="OmpA"/>
    <property type="match status" value="1"/>
</dbReference>
<keyword evidence="6" id="KW-0732">Signal</keyword>
<dbReference type="InterPro" id="IPR008969">
    <property type="entry name" value="CarboxyPept-like_regulatory"/>
</dbReference>
<dbReference type="RefSeq" id="WP_115901880.1">
    <property type="nucleotide sequence ID" value="NZ_QUNS01000008.1"/>
</dbReference>
<comment type="caution">
    <text evidence="8">The sequence shown here is derived from an EMBL/GenBank/DDBJ whole genome shotgun (WGS) entry which is preliminary data.</text>
</comment>
<keyword evidence="2 5" id="KW-0472">Membrane</keyword>
<evidence type="ECO:0000256" key="6">
    <source>
        <dbReference type="SAM" id="SignalP"/>
    </source>
</evidence>
<dbReference type="OrthoDB" id="9809364at2"/>